<feature type="transmembrane region" description="Helical" evidence="1">
    <location>
        <begin position="194"/>
        <end position="217"/>
    </location>
</feature>
<dbReference type="GO" id="GO:0004143">
    <property type="term" value="F:ATP-dependent diacylglycerol kinase activity"/>
    <property type="evidence" value="ECO:0007669"/>
    <property type="project" value="InterPro"/>
</dbReference>
<dbReference type="HOGENOM" id="CLU_031477_3_0_1"/>
<feature type="transmembrane region" description="Helical" evidence="1">
    <location>
        <begin position="259"/>
        <end position="278"/>
    </location>
</feature>
<dbReference type="PANTHER" id="PTHR31303">
    <property type="entry name" value="CTP-DEPENDENT DIACYLGLYCEROL KINASE 1"/>
    <property type="match status" value="1"/>
</dbReference>
<dbReference type="InterPro" id="IPR037997">
    <property type="entry name" value="Dgk1-like"/>
</dbReference>
<keyword evidence="1" id="KW-0472">Membrane</keyword>
<evidence type="ECO:0000313" key="3">
    <source>
        <dbReference type="Proteomes" id="UP000019132"/>
    </source>
</evidence>
<keyword evidence="1" id="KW-0812">Transmembrane</keyword>
<evidence type="ECO:0000313" key="2">
    <source>
        <dbReference type="EnsemblProtists" id="PYU1_T012004"/>
    </source>
</evidence>
<feature type="transmembrane region" description="Helical" evidence="1">
    <location>
        <begin position="69"/>
        <end position="97"/>
    </location>
</feature>
<dbReference type="OMA" id="TKHEVPR"/>
<feature type="transmembrane region" description="Helical" evidence="1">
    <location>
        <begin position="128"/>
        <end position="147"/>
    </location>
</feature>
<evidence type="ECO:0000256" key="1">
    <source>
        <dbReference type="SAM" id="Phobius"/>
    </source>
</evidence>
<dbReference type="PANTHER" id="PTHR31303:SF1">
    <property type="entry name" value="CTP-DEPENDENT DIACYLGLYCEROL KINASE 1"/>
    <property type="match status" value="1"/>
</dbReference>
<accession>K3X455</accession>
<dbReference type="GO" id="GO:0006654">
    <property type="term" value="P:phosphatidic acid biosynthetic process"/>
    <property type="evidence" value="ECO:0007669"/>
    <property type="project" value="TreeGrafter"/>
</dbReference>
<reference evidence="3" key="2">
    <citation type="submission" date="2010-04" db="EMBL/GenBank/DDBJ databases">
        <authorList>
            <person name="Buell R."/>
            <person name="Hamilton J."/>
            <person name="Hostetler J."/>
        </authorList>
    </citation>
    <scope>NUCLEOTIDE SEQUENCE [LARGE SCALE GENOMIC DNA]</scope>
    <source>
        <strain evidence="3">DAOM:BR144</strain>
    </source>
</reference>
<protein>
    <recommendedName>
        <fullName evidence="4">Dolichol kinase</fullName>
    </recommendedName>
</protein>
<dbReference type="InParanoid" id="K3X455"/>
<sequence length="280" mass="30162">MELLAFGAWIAGIVIFQFVASRGVRFGSSGSGGARSHSSAHLRPHDLQSFPLRTELHLQRKVQHTLTGLLFYAVSWVMPLDIAVIILLIAVGVLYGVHQLRKSSPRVDALYVASFHGILRRDEASKTVLPGAFYFVLGTAIAAAVYPLPVARLAILCLGVGDPAASLMGTLYNQHDKKNVIKSTKKKKQKSQSTKSWAGFVGALVASFAATFLAMSWSDTQKTPIEDKQVVVRTAKALFAGTAAAVAEAIDVAGWDDNLSLPLIVGLFLQLGSYAFGFQY</sequence>
<reference evidence="2" key="3">
    <citation type="submission" date="2015-02" db="UniProtKB">
        <authorList>
            <consortium name="EnsemblProtists"/>
        </authorList>
    </citation>
    <scope>IDENTIFICATION</scope>
    <source>
        <strain evidence="2">DAOM BR144</strain>
    </source>
</reference>
<dbReference type="EnsemblProtists" id="PYU1_T012004">
    <property type="protein sequence ID" value="PYU1_T012004"/>
    <property type="gene ID" value="PYU1_G011978"/>
</dbReference>
<dbReference type="Proteomes" id="UP000019132">
    <property type="component" value="Unassembled WGS sequence"/>
</dbReference>
<dbReference type="AlphaFoldDB" id="K3X455"/>
<organism evidence="2 3">
    <name type="scientific">Globisporangium ultimum (strain ATCC 200006 / CBS 805.95 / DAOM BR144)</name>
    <name type="common">Pythium ultimum</name>
    <dbReference type="NCBI Taxonomy" id="431595"/>
    <lineage>
        <taxon>Eukaryota</taxon>
        <taxon>Sar</taxon>
        <taxon>Stramenopiles</taxon>
        <taxon>Oomycota</taxon>
        <taxon>Peronosporomycetes</taxon>
        <taxon>Pythiales</taxon>
        <taxon>Pythiaceae</taxon>
        <taxon>Globisporangium</taxon>
    </lineage>
</organism>
<proteinExistence type="predicted"/>
<keyword evidence="1" id="KW-1133">Transmembrane helix</keyword>
<dbReference type="VEuPathDB" id="FungiDB:PYU1_G011978"/>
<dbReference type="GO" id="GO:0005789">
    <property type="term" value="C:endoplasmic reticulum membrane"/>
    <property type="evidence" value="ECO:0007669"/>
    <property type="project" value="TreeGrafter"/>
</dbReference>
<reference evidence="3" key="1">
    <citation type="journal article" date="2010" name="Genome Biol.">
        <title>Genome sequence of the necrotrophic plant pathogen Pythium ultimum reveals original pathogenicity mechanisms and effector repertoire.</title>
        <authorList>
            <person name="Levesque C.A."/>
            <person name="Brouwer H."/>
            <person name="Cano L."/>
            <person name="Hamilton J.P."/>
            <person name="Holt C."/>
            <person name="Huitema E."/>
            <person name="Raffaele S."/>
            <person name="Robideau G.P."/>
            <person name="Thines M."/>
            <person name="Win J."/>
            <person name="Zerillo M.M."/>
            <person name="Beakes G.W."/>
            <person name="Boore J.L."/>
            <person name="Busam D."/>
            <person name="Dumas B."/>
            <person name="Ferriera S."/>
            <person name="Fuerstenberg S.I."/>
            <person name="Gachon C.M."/>
            <person name="Gaulin E."/>
            <person name="Govers F."/>
            <person name="Grenville-Briggs L."/>
            <person name="Horner N."/>
            <person name="Hostetler J."/>
            <person name="Jiang R.H."/>
            <person name="Johnson J."/>
            <person name="Krajaejun T."/>
            <person name="Lin H."/>
            <person name="Meijer H.J."/>
            <person name="Moore B."/>
            <person name="Morris P."/>
            <person name="Phuntmart V."/>
            <person name="Puiu D."/>
            <person name="Shetty J."/>
            <person name="Stajich J.E."/>
            <person name="Tripathy S."/>
            <person name="Wawra S."/>
            <person name="van West P."/>
            <person name="Whitty B.R."/>
            <person name="Coutinho P.M."/>
            <person name="Henrissat B."/>
            <person name="Martin F."/>
            <person name="Thomas P.D."/>
            <person name="Tyler B.M."/>
            <person name="De Vries R.P."/>
            <person name="Kamoun S."/>
            <person name="Yandell M."/>
            <person name="Tisserat N."/>
            <person name="Buell C.R."/>
        </authorList>
    </citation>
    <scope>NUCLEOTIDE SEQUENCE</scope>
    <source>
        <strain evidence="3">DAOM:BR144</strain>
    </source>
</reference>
<evidence type="ECO:0008006" key="4">
    <source>
        <dbReference type="Google" id="ProtNLM"/>
    </source>
</evidence>
<dbReference type="STRING" id="431595.K3X455"/>
<name>K3X455_GLOUD</name>
<feature type="transmembrane region" description="Helical" evidence="1">
    <location>
        <begin position="153"/>
        <end position="173"/>
    </location>
</feature>
<dbReference type="EMBL" id="GL376621">
    <property type="status" value="NOT_ANNOTATED_CDS"/>
    <property type="molecule type" value="Genomic_DNA"/>
</dbReference>
<dbReference type="eggNOG" id="ENOG502SAHM">
    <property type="taxonomic scope" value="Eukaryota"/>
</dbReference>
<keyword evidence="3" id="KW-1185">Reference proteome</keyword>